<proteinExistence type="predicted"/>
<dbReference type="AlphaFoldDB" id="A0AAI9SDF6"/>
<protein>
    <submittedName>
        <fullName evidence="3">Uncharacterized protein</fullName>
    </submittedName>
</protein>
<dbReference type="EMBL" id="WEHW01000008">
    <property type="protein sequence ID" value="KAB7651925.1"/>
    <property type="molecule type" value="Genomic_DNA"/>
</dbReference>
<dbReference type="Proteomes" id="UP000469462">
    <property type="component" value="Unassembled WGS sequence"/>
</dbReference>
<evidence type="ECO:0000313" key="4">
    <source>
        <dbReference type="Proteomes" id="UP000469462"/>
    </source>
</evidence>
<dbReference type="RefSeq" id="WP_139688509.1">
    <property type="nucleotide sequence ID" value="NZ_WEHW01000008.1"/>
</dbReference>
<feature type="region of interest" description="Disordered" evidence="2">
    <location>
        <begin position="622"/>
        <end position="676"/>
    </location>
</feature>
<keyword evidence="4" id="KW-1185">Reference proteome</keyword>
<organism evidence="3 4">
    <name type="scientific">Sutterella seckii</name>
    <dbReference type="NCBI Taxonomy" id="1944635"/>
    <lineage>
        <taxon>Bacteria</taxon>
        <taxon>Pseudomonadati</taxon>
        <taxon>Pseudomonadota</taxon>
        <taxon>Betaproteobacteria</taxon>
        <taxon>Burkholderiales</taxon>
        <taxon>Sutterellaceae</taxon>
        <taxon>Sutterella</taxon>
    </lineage>
</organism>
<feature type="compositionally biased region" description="Basic and acidic residues" evidence="2">
    <location>
        <begin position="635"/>
        <end position="668"/>
    </location>
</feature>
<name>A0AAI9SDF6_9BURK</name>
<gene>
    <name evidence="3" type="ORF">GBM96_03765</name>
</gene>
<accession>A0AAI9SDF6</accession>
<comment type="caution">
    <text evidence="3">The sequence shown here is derived from an EMBL/GenBank/DDBJ whole genome shotgun (WGS) entry which is preliminary data.</text>
</comment>
<evidence type="ECO:0000256" key="2">
    <source>
        <dbReference type="SAM" id="MobiDB-lite"/>
    </source>
</evidence>
<feature type="coiled-coil region" evidence="1">
    <location>
        <begin position="337"/>
        <end position="364"/>
    </location>
</feature>
<evidence type="ECO:0000256" key="1">
    <source>
        <dbReference type="SAM" id="Coils"/>
    </source>
</evidence>
<sequence length="782" mass="85997">MPADFQLKRRGFRSPQRSLEQSSRTADLVQSYALSLQAGKAVAPIIKAMGLALDYETGRGVRIENNKAVFITDSAAQLSRLRNLSKRLLGKLVADGVPVLGVEFRLRGRRAPEEEIEKTSPVRTPSIIAAAELLAAAEKLINPELREQIRALAHTLEPGPEELPLAVLTAITAQHERLEKLAQEAKALREKLPHAPDPHLVPEEAAAAASPELAGVRERMLKRIARRAAFEKAASAAEAEKKALEPVLGELESRAMAGKEKEAVDFEALRDDVIQFARRLSSALRQVKDAGERLLAEVEEEKQSSGNAKTPSRESDEERAMALRAGLSAPPPNMALREKLRENLAKLLAEIRVTRKELQKARDLLPPAGDIAAGDETLAADIARLAEARKKGEKAPEEALSPQSSRLLLIWNSRSDIEEKLSGAFLKLEALEKTLEGDRPKLRIPRSFSASALASDFAELRKIDLRRPEDESELNSLASESEYLKEAAEMLRSSLPGGELPGENPAEARLEALAGILREHLRAILSALGISPNESIIPTAEEAALSPETSALRDRQLARLRLWRERRALIQKAEDALRDFSSVLSSPRNVAGEKTSLSILIAALEKSLANAFDLAEAARSEAAPKLSPLTMESAEAERVRREEAEKARKEKEAAEKSRKAGKAPKPDEALPGSPNEIHEKLQILRDILPVWKDRLPRAPDPNLLPSEADAALRPELGDVRERMLRRHERHEAFTREFEALSNLLAQIESLAANPLADEAQIKRLALELDQKANLFSARLAKL</sequence>
<keyword evidence="1" id="KW-0175">Coiled coil</keyword>
<feature type="compositionally biased region" description="Basic and acidic residues" evidence="2">
    <location>
        <begin position="311"/>
        <end position="320"/>
    </location>
</feature>
<reference evidence="3 4" key="1">
    <citation type="submission" date="2019-10" db="EMBL/GenBank/DDBJ databases">
        <title>Genome diversity of Sutterella seckii.</title>
        <authorList>
            <person name="Chaplin A.V."/>
            <person name="Sokolova S.R."/>
            <person name="Mosin K.A."/>
            <person name="Ivanova E.L."/>
            <person name="Kochetkova T.O."/>
            <person name="Goltsov A.Y."/>
            <person name="Trofimov D.Y."/>
            <person name="Efimov B.A."/>
        </authorList>
    </citation>
    <scope>NUCLEOTIDE SEQUENCE [LARGE SCALE GENOMIC DNA]</scope>
    <source>
        <strain evidence="3 4">ASD3426</strain>
    </source>
</reference>
<evidence type="ECO:0000313" key="3">
    <source>
        <dbReference type="EMBL" id="KAB7651925.1"/>
    </source>
</evidence>
<feature type="region of interest" description="Disordered" evidence="2">
    <location>
        <begin position="298"/>
        <end position="320"/>
    </location>
</feature>